<dbReference type="AlphaFoldDB" id="T0JGM9"/>
<keyword evidence="2" id="KW-0813">Transport</keyword>
<protein>
    <recommendedName>
        <fullName evidence="12">GGDEF domain-containing protein</fullName>
    </recommendedName>
</protein>
<dbReference type="InterPro" id="IPR043128">
    <property type="entry name" value="Rev_trsase/Diguanyl_cyclase"/>
</dbReference>
<evidence type="ECO:0000256" key="11">
    <source>
        <dbReference type="SAM" id="Phobius"/>
    </source>
</evidence>
<dbReference type="PROSITE" id="PS50887">
    <property type="entry name" value="GGDEF"/>
    <property type="match status" value="1"/>
</dbReference>
<organism evidence="13 14">
    <name type="scientific">Sulfurimonas hongkongensis</name>
    <dbReference type="NCBI Taxonomy" id="1172190"/>
    <lineage>
        <taxon>Bacteria</taxon>
        <taxon>Pseudomonadati</taxon>
        <taxon>Campylobacterota</taxon>
        <taxon>Epsilonproteobacteria</taxon>
        <taxon>Campylobacterales</taxon>
        <taxon>Sulfurimonadaceae</taxon>
        <taxon>Sulfurimonas</taxon>
    </lineage>
</organism>
<comment type="caution">
    <text evidence="13">The sequence shown here is derived from an EMBL/GenBank/DDBJ whole genome shotgun (WGS) entry which is preliminary data.</text>
</comment>
<dbReference type="Pfam" id="PF00999">
    <property type="entry name" value="Na_H_Exchanger"/>
    <property type="match status" value="1"/>
</dbReference>
<feature type="transmembrane region" description="Helical" evidence="11">
    <location>
        <begin position="268"/>
        <end position="289"/>
    </location>
</feature>
<dbReference type="SMART" id="SM00267">
    <property type="entry name" value="GGDEF"/>
    <property type="match status" value="1"/>
</dbReference>
<dbReference type="GO" id="GO:0015385">
    <property type="term" value="F:sodium:proton antiporter activity"/>
    <property type="evidence" value="ECO:0007669"/>
    <property type="project" value="InterPro"/>
</dbReference>
<dbReference type="GO" id="GO:0015386">
    <property type="term" value="F:potassium:proton antiporter activity"/>
    <property type="evidence" value="ECO:0007669"/>
    <property type="project" value="TreeGrafter"/>
</dbReference>
<dbReference type="PANTHER" id="PTHR10110">
    <property type="entry name" value="SODIUM/HYDROGEN EXCHANGER"/>
    <property type="match status" value="1"/>
</dbReference>
<dbReference type="EMBL" id="AUPZ01000003">
    <property type="protein sequence ID" value="EQB40225.1"/>
    <property type="molecule type" value="Genomic_DNA"/>
</dbReference>
<keyword evidence="3" id="KW-1003">Cell membrane</keyword>
<feature type="domain" description="GGDEF" evidence="12">
    <location>
        <begin position="413"/>
        <end position="533"/>
    </location>
</feature>
<evidence type="ECO:0000256" key="3">
    <source>
        <dbReference type="ARBA" id="ARBA00022475"/>
    </source>
</evidence>
<evidence type="ECO:0000256" key="5">
    <source>
        <dbReference type="ARBA" id="ARBA00022989"/>
    </source>
</evidence>
<dbReference type="Gene3D" id="6.10.140.1330">
    <property type="match status" value="1"/>
</dbReference>
<dbReference type="InterPro" id="IPR018422">
    <property type="entry name" value="Cation/H_exchanger_CPA1"/>
</dbReference>
<reference evidence="13 14" key="1">
    <citation type="submission" date="2013-07" db="EMBL/GenBank/DDBJ databases">
        <title>Sulfurimonas hongkongensis AST-10 Genome Sequencing.</title>
        <authorList>
            <person name="Cai L."/>
            <person name="Zhang T."/>
        </authorList>
    </citation>
    <scope>NUCLEOTIDE SEQUENCE [LARGE SCALE GENOMIC DNA]</scope>
    <source>
        <strain evidence="13 14">AST-10</strain>
    </source>
</reference>
<evidence type="ECO:0000256" key="9">
    <source>
        <dbReference type="ARBA" id="ARBA00023201"/>
    </source>
</evidence>
<dbReference type="GO" id="GO:0098719">
    <property type="term" value="P:sodium ion import across plasma membrane"/>
    <property type="evidence" value="ECO:0007669"/>
    <property type="project" value="TreeGrafter"/>
</dbReference>
<feature type="transmembrane region" description="Helical" evidence="11">
    <location>
        <begin position="153"/>
        <end position="169"/>
    </location>
</feature>
<evidence type="ECO:0000259" key="12">
    <source>
        <dbReference type="PROSITE" id="PS50887"/>
    </source>
</evidence>
<keyword evidence="6" id="KW-0915">Sodium</keyword>
<dbReference type="PANTHER" id="PTHR10110:SF86">
    <property type="entry name" value="SODIUM_HYDROGEN EXCHANGER 7"/>
    <property type="match status" value="1"/>
</dbReference>
<keyword evidence="7" id="KW-0406">Ion transport</keyword>
<keyword evidence="8 11" id="KW-0472">Membrane</keyword>
<dbReference type="GO" id="GO:0005886">
    <property type="term" value="C:plasma membrane"/>
    <property type="evidence" value="ECO:0007669"/>
    <property type="project" value="UniProtKB-SubCell"/>
</dbReference>
<dbReference type="GO" id="GO:0051453">
    <property type="term" value="P:regulation of intracellular pH"/>
    <property type="evidence" value="ECO:0007669"/>
    <property type="project" value="TreeGrafter"/>
</dbReference>
<keyword evidence="14" id="KW-1185">Reference proteome</keyword>
<keyword evidence="4 11" id="KW-0812">Transmembrane</keyword>
<keyword evidence="5 11" id="KW-1133">Transmembrane helix</keyword>
<evidence type="ECO:0000313" key="14">
    <source>
        <dbReference type="Proteomes" id="UP000015520"/>
    </source>
</evidence>
<comment type="subcellular location">
    <subcellularLocation>
        <location evidence="1">Cell membrane</location>
        <topology evidence="1">Multi-pass membrane protein</topology>
    </subcellularLocation>
</comment>
<dbReference type="Pfam" id="PF00990">
    <property type="entry name" value="GGDEF"/>
    <property type="match status" value="1"/>
</dbReference>
<feature type="coiled-coil region" evidence="10">
    <location>
        <begin position="358"/>
        <end position="385"/>
    </location>
</feature>
<feature type="transmembrane region" description="Helical" evidence="11">
    <location>
        <begin position="92"/>
        <end position="111"/>
    </location>
</feature>
<evidence type="ECO:0000256" key="7">
    <source>
        <dbReference type="ARBA" id="ARBA00023065"/>
    </source>
</evidence>
<dbReference type="InterPro" id="IPR006153">
    <property type="entry name" value="Cation/H_exchanger_TM"/>
</dbReference>
<dbReference type="PATRIC" id="fig|1172190.3.peg.490"/>
<evidence type="ECO:0000256" key="2">
    <source>
        <dbReference type="ARBA" id="ARBA00022448"/>
    </source>
</evidence>
<dbReference type="Proteomes" id="UP000015520">
    <property type="component" value="Unassembled WGS sequence"/>
</dbReference>
<sequence>MILLPDILNISIKELKNHAKEIFYLAVVAVVVSIAIATYVTPYILAQYSFTVGMLIALFTMLMATDAITVVSIMSKFRLPERLKIYAESESLFNDVTALIIFYFIALPLISGDELSLLSINLTLFKVLILSTIIGFGVAYIGFLSIKILKNPFDQFIIIYLVVNISFLVAEHFHIAGILSIVVSALTFKYLVQKEIKGETFRRTKIGDVKDKESVMELIKSVPAITKREFREYKKEAIFIGIFANAIVFVIIANIIELDILFKYYKEILIVFALTTVIRFISVSSLVLVMRLPFRWAKTLTLSGTKGALAIIMAHSIPDNFIYKDMFEAIVIGNVLISTFLYTFLLMLHIYFNKKAYAQDMQVDKQSSKNNIKQYTKNVIEALKKDASTQAYSRAFIEDIITDELARASRYNLDLSLLILKLSTKEKALNQEVLSAVGRVIKEQIRTTDYFGKLTDDEYVIVTLNTSLGEAVTLAEKISKEFASTEMIHIALEYNFGVTQADETDTTETIIEKLNEALSRSEQSGIHAIEIEV</sequence>
<feature type="transmembrane region" description="Helical" evidence="11">
    <location>
        <begin position="50"/>
        <end position="71"/>
    </location>
</feature>
<evidence type="ECO:0000256" key="1">
    <source>
        <dbReference type="ARBA" id="ARBA00004651"/>
    </source>
</evidence>
<evidence type="ECO:0000256" key="6">
    <source>
        <dbReference type="ARBA" id="ARBA00023053"/>
    </source>
</evidence>
<feature type="transmembrane region" description="Helical" evidence="11">
    <location>
        <begin position="123"/>
        <end position="146"/>
    </location>
</feature>
<dbReference type="STRING" id="1172190.M947_02505"/>
<dbReference type="Gene3D" id="3.30.70.270">
    <property type="match status" value="1"/>
</dbReference>
<dbReference type="NCBIfam" id="TIGR00254">
    <property type="entry name" value="GGDEF"/>
    <property type="match status" value="1"/>
</dbReference>
<feature type="transmembrane region" description="Helical" evidence="11">
    <location>
        <begin position="22"/>
        <end position="44"/>
    </location>
</feature>
<feature type="transmembrane region" description="Helical" evidence="11">
    <location>
        <begin position="237"/>
        <end position="256"/>
    </location>
</feature>
<name>T0JGM9_9BACT</name>
<dbReference type="InterPro" id="IPR000160">
    <property type="entry name" value="GGDEF_dom"/>
</dbReference>
<dbReference type="eggNOG" id="COG0025">
    <property type="taxonomic scope" value="Bacteria"/>
</dbReference>
<dbReference type="SUPFAM" id="SSF55073">
    <property type="entry name" value="Nucleotide cyclase"/>
    <property type="match status" value="1"/>
</dbReference>
<keyword evidence="9" id="KW-0739">Sodium transport</keyword>
<dbReference type="InterPro" id="IPR029787">
    <property type="entry name" value="Nucleotide_cyclase"/>
</dbReference>
<proteinExistence type="predicted"/>
<feature type="transmembrane region" description="Helical" evidence="11">
    <location>
        <begin position="329"/>
        <end position="352"/>
    </location>
</feature>
<accession>T0JGM9</accession>
<gene>
    <name evidence="13" type="ORF">M947_02505</name>
</gene>
<evidence type="ECO:0000313" key="13">
    <source>
        <dbReference type="EMBL" id="EQB40225.1"/>
    </source>
</evidence>
<keyword evidence="10" id="KW-0175">Coiled coil</keyword>
<evidence type="ECO:0000256" key="4">
    <source>
        <dbReference type="ARBA" id="ARBA00022692"/>
    </source>
</evidence>
<evidence type="ECO:0000256" key="8">
    <source>
        <dbReference type="ARBA" id="ARBA00023136"/>
    </source>
</evidence>
<evidence type="ECO:0000256" key="10">
    <source>
        <dbReference type="SAM" id="Coils"/>
    </source>
</evidence>